<organism evidence="1 2">
    <name type="scientific">Caenorhabditis remanei</name>
    <name type="common">Caenorhabditis vulgaris</name>
    <dbReference type="NCBI Taxonomy" id="31234"/>
    <lineage>
        <taxon>Eukaryota</taxon>
        <taxon>Metazoa</taxon>
        <taxon>Ecdysozoa</taxon>
        <taxon>Nematoda</taxon>
        <taxon>Chromadorea</taxon>
        <taxon>Rhabditida</taxon>
        <taxon>Rhabditina</taxon>
        <taxon>Rhabditomorpha</taxon>
        <taxon>Rhabditoidea</taxon>
        <taxon>Rhabditidae</taxon>
        <taxon>Peloderinae</taxon>
        <taxon>Caenorhabditis</taxon>
    </lineage>
</organism>
<dbReference type="CTD" id="9826961"/>
<protein>
    <submittedName>
        <fullName evidence="1">Uncharacterized protein</fullName>
    </submittedName>
</protein>
<name>A0A6A5HC93_CAERE</name>
<evidence type="ECO:0000313" key="2">
    <source>
        <dbReference type="Proteomes" id="UP000483820"/>
    </source>
</evidence>
<sequence length="420" mass="49028">MVTIPLQYESLKAVLPYLDANIRFQISLCIPSLSSLEKRIPLKIKNLTFSKNGTTVNQFSYQVGDVDLSGEFFDMDLDYSEEKEHKLIQKLRIYKILLTEFQVPAGEDDICIESVPWDGSLESNIRDYAEWFEPDCEYIRSEFKSEVQTIRETLAPYIYRRNNTKPPYTPLIQFTTRSPKGSTTIQRYAYNKHLFEALKVLNNKFFEKRSSVISVKHLNIEFNGDIIRFPTGYMLRIDELEGEMRNAFQFEALKKIIDTSSFPLNKLEIFGLHVDSADFSHQIVRETKTLVISAFTLEGDLWSPFLRDLPNRRVILKNSMVWESRENYVDLIEDWLERGRPVGTFFTMCIRNEDIAKQCLDTLKQREEVIKFSEKQVQFKIGAALILNVSYEFTGEPAIIYNDYDSKWVLHLKVSLARSD</sequence>
<dbReference type="GeneID" id="9826961"/>
<dbReference type="EMBL" id="WUAV01000002">
    <property type="protein sequence ID" value="KAF1764444.1"/>
    <property type="molecule type" value="Genomic_DNA"/>
</dbReference>
<dbReference type="RefSeq" id="XP_053588843.1">
    <property type="nucleotide sequence ID" value="XM_053724649.1"/>
</dbReference>
<dbReference type="Proteomes" id="UP000483820">
    <property type="component" value="Chromosome II"/>
</dbReference>
<evidence type="ECO:0000313" key="1">
    <source>
        <dbReference type="EMBL" id="KAF1764444.1"/>
    </source>
</evidence>
<dbReference type="KEGG" id="crq:GCK72_004392"/>
<gene>
    <name evidence="1" type="ORF">GCK72_004392</name>
</gene>
<proteinExistence type="predicted"/>
<reference evidence="1 2" key="1">
    <citation type="submission" date="2019-12" db="EMBL/GenBank/DDBJ databases">
        <title>Chromosome-level assembly of the Caenorhabditis remanei genome.</title>
        <authorList>
            <person name="Teterina A.A."/>
            <person name="Willis J.H."/>
            <person name="Phillips P.C."/>
        </authorList>
    </citation>
    <scope>NUCLEOTIDE SEQUENCE [LARGE SCALE GENOMIC DNA]</scope>
    <source>
        <strain evidence="1 2">PX506</strain>
        <tissue evidence="1">Whole organism</tissue>
    </source>
</reference>
<dbReference type="Pfam" id="PF12078">
    <property type="entry name" value="DUF3557"/>
    <property type="match status" value="1"/>
</dbReference>
<accession>A0A6A5HC93</accession>
<comment type="caution">
    <text evidence="1">The sequence shown here is derived from an EMBL/GenBank/DDBJ whole genome shotgun (WGS) entry which is preliminary data.</text>
</comment>
<dbReference type="InterPro" id="IPR021942">
    <property type="entry name" value="DUF3557"/>
</dbReference>
<dbReference type="PANTHER" id="PTHR31379">
    <property type="entry name" value="F-BOX C PROTEIN-RELATED-RELATED"/>
    <property type="match status" value="1"/>
</dbReference>
<dbReference type="AlphaFoldDB" id="A0A6A5HC93"/>
<dbReference type="PANTHER" id="PTHR31379:SF1">
    <property type="entry name" value="F-BOX C PROTEIN-RELATED"/>
    <property type="match status" value="1"/>
</dbReference>